<dbReference type="SUPFAM" id="SSF52980">
    <property type="entry name" value="Restriction endonuclease-like"/>
    <property type="match status" value="1"/>
</dbReference>
<dbReference type="CDD" id="cd01038">
    <property type="entry name" value="Endonuclease_DUF559"/>
    <property type="match status" value="1"/>
</dbReference>
<dbReference type="InterPro" id="IPR047216">
    <property type="entry name" value="Endonuclease_DUF559_bact"/>
</dbReference>
<dbReference type="PANTHER" id="PTHR38590:SF1">
    <property type="entry name" value="BLL0828 PROTEIN"/>
    <property type="match status" value="1"/>
</dbReference>
<dbReference type="InterPro" id="IPR007569">
    <property type="entry name" value="DUF559"/>
</dbReference>
<evidence type="ECO:0000313" key="2">
    <source>
        <dbReference type="EMBL" id="OGH83903.1"/>
    </source>
</evidence>
<organism evidence="2 3">
    <name type="scientific">Candidatus Magasanikbacteria bacterium RIFOXYB1_FULL_40_15</name>
    <dbReference type="NCBI Taxonomy" id="1798697"/>
    <lineage>
        <taxon>Bacteria</taxon>
        <taxon>Candidatus Magasanikiibacteriota</taxon>
    </lineage>
</organism>
<protein>
    <recommendedName>
        <fullName evidence="1">DUF559 domain-containing protein</fullName>
    </recommendedName>
</protein>
<dbReference type="STRING" id="1798697.A2373_00735"/>
<evidence type="ECO:0000313" key="3">
    <source>
        <dbReference type="Proteomes" id="UP000176300"/>
    </source>
</evidence>
<evidence type="ECO:0000259" key="1">
    <source>
        <dbReference type="Pfam" id="PF04480"/>
    </source>
</evidence>
<dbReference type="PANTHER" id="PTHR38590">
    <property type="entry name" value="BLL0828 PROTEIN"/>
    <property type="match status" value="1"/>
</dbReference>
<dbReference type="EMBL" id="MFQS01000008">
    <property type="protein sequence ID" value="OGH83903.1"/>
    <property type="molecule type" value="Genomic_DNA"/>
</dbReference>
<proteinExistence type="predicted"/>
<comment type="caution">
    <text evidence="2">The sequence shown here is derived from an EMBL/GenBank/DDBJ whole genome shotgun (WGS) entry which is preliminary data.</text>
</comment>
<feature type="domain" description="DUF559" evidence="1">
    <location>
        <begin position="14"/>
        <end position="120"/>
    </location>
</feature>
<dbReference type="Gene3D" id="3.40.960.10">
    <property type="entry name" value="VSR Endonuclease"/>
    <property type="match status" value="1"/>
</dbReference>
<dbReference type="Proteomes" id="UP000176300">
    <property type="component" value="Unassembled WGS sequence"/>
</dbReference>
<dbReference type="Pfam" id="PF04480">
    <property type="entry name" value="DUF559"/>
    <property type="match status" value="1"/>
</dbReference>
<dbReference type="AlphaFoldDB" id="A0A1F6NJD4"/>
<name>A0A1F6NJD4_9BACT</name>
<reference evidence="2 3" key="1">
    <citation type="journal article" date="2016" name="Nat. Commun.">
        <title>Thousands of microbial genomes shed light on interconnected biogeochemical processes in an aquifer system.</title>
        <authorList>
            <person name="Anantharaman K."/>
            <person name="Brown C.T."/>
            <person name="Hug L.A."/>
            <person name="Sharon I."/>
            <person name="Castelle C.J."/>
            <person name="Probst A.J."/>
            <person name="Thomas B.C."/>
            <person name="Singh A."/>
            <person name="Wilkins M.J."/>
            <person name="Karaoz U."/>
            <person name="Brodie E.L."/>
            <person name="Williams K.H."/>
            <person name="Hubbard S.S."/>
            <person name="Banfield J.F."/>
        </authorList>
    </citation>
    <scope>NUCLEOTIDE SEQUENCE [LARGE SCALE GENOMIC DNA]</scope>
</reference>
<gene>
    <name evidence="2" type="ORF">A2373_00735</name>
</gene>
<sequence>MEKIGRYTNKSSTKNRRIQLRKNQTKAERELWLKIRSKQLLGCKFRRQYNIDYYIVDFYCHELKLIIELDGYIHGEEENIKRDLKREDYLKDKGYNIIRYRNEQIKYDIDAVLQDMMNHINQIKYC</sequence>
<accession>A0A1F6NJD4</accession>
<dbReference type="InterPro" id="IPR011335">
    <property type="entry name" value="Restrct_endonuc-II-like"/>
</dbReference>